<evidence type="ECO:0000256" key="3">
    <source>
        <dbReference type="ARBA" id="ARBA00022475"/>
    </source>
</evidence>
<dbReference type="InterPro" id="IPR036640">
    <property type="entry name" value="ABC1_TM_sf"/>
</dbReference>
<protein>
    <submittedName>
        <fullName evidence="12">ABC transporter</fullName>
    </submittedName>
</protein>
<organism evidence="12 13">
    <name type="scientific">Candidatus Muproteobacteria bacterium RBG_16_62_13</name>
    <dbReference type="NCBI Taxonomy" id="1817756"/>
    <lineage>
        <taxon>Bacteria</taxon>
        <taxon>Pseudomonadati</taxon>
        <taxon>Pseudomonadota</taxon>
        <taxon>Candidatus Muproteobacteria</taxon>
    </lineage>
</organism>
<dbReference type="GO" id="GO:0140359">
    <property type="term" value="F:ABC-type transporter activity"/>
    <property type="evidence" value="ECO:0007669"/>
    <property type="project" value="InterPro"/>
</dbReference>
<dbReference type="PROSITE" id="PS00211">
    <property type="entry name" value="ABC_TRANSPORTER_1"/>
    <property type="match status" value="1"/>
</dbReference>
<evidence type="ECO:0000256" key="5">
    <source>
        <dbReference type="ARBA" id="ARBA00022741"/>
    </source>
</evidence>
<dbReference type="Gene3D" id="3.40.50.300">
    <property type="entry name" value="P-loop containing nucleotide triphosphate hydrolases"/>
    <property type="match status" value="1"/>
</dbReference>
<dbReference type="Pfam" id="PF00664">
    <property type="entry name" value="ABC_membrane"/>
    <property type="match status" value="1"/>
</dbReference>
<dbReference type="InterPro" id="IPR017871">
    <property type="entry name" value="ABC_transporter-like_CS"/>
</dbReference>
<evidence type="ECO:0000256" key="8">
    <source>
        <dbReference type="ARBA" id="ARBA00023136"/>
    </source>
</evidence>
<reference evidence="12 13" key="1">
    <citation type="journal article" date="2016" name="Nat. Commun.">
        <title>Thousands of microbial genomes shed light on interconnected biogeochemical processes in an aquifer system.</title>
        <authorList>
            <person name="Anantharaman K."/>
            <person name="Brown C.T."/>
            <person name="Hug L.A."/>
            <person name="Sharon I."/>
            <person name="Castelle C.J."/>
            <person name="Probst A.J."/>
            <person name="Thomas B.C."/>
            <person name="Singh A."/>
            <person name="Wilkins M.J."/>
            <person name="Karaoz U."/>
            <person name="Brodie E.L."/>
            <person name="Williams K.H."/>
            <person name="Hubbard S.S."/>
            <person name="Banfield J.F."/>
        </authorList>
    </citation>
    <scope>NUCLEOTIDE SEQUENCE [LARGE SCALE GENOMIC DNA]</scope>
</reference>
<dbReference type="GO" id="GO:0034040">
    <property type="term" value="F:ATPase-coupled lipid transmembrane transporter activity"/>
    <property type="evidence" value="ECO:0007669"/>
    <property type="project" value="TreeGrafter"/>
</dbReference>
<dbReference type="PROSITE" id="PS50893">
    <property type="entry name" value="ABC_TRANSPORTER_2"/>
    <property type="match status" value="1"/>
</dbReference>
<evidence type="ECO:0000256" key="7">
    <source>
        <dbReference type="ARBA" id="ARBA00022989"/>
    </source>
</evidence>
<dbReference type="SUPFAM" id="SSF90123">
    <property type="entry name" value="ABC transporter transmembrane region"/>
    <property type="match status" value="1"/>
</dbReference>
<dbReference type="SUPFAM" id="SSF52540">
    <property type="entry name" value="P-loop containing nucleoside triphosphate hydrolases"/>
    <property type="match status" value="1"/>
</dbReference>
<keyword evidence="5" id="KW-0547">Nucleotide-binding</keyword>
<dbReference type="FunFam" id="3.40.50.300:FF:000299">
    <property type="entry name" value="ABC transporter ATP-binding protein/permease"/>
    <property type="match status" value="1"/>
</dbReference>
<evidence type="ECO:0000256" key="4">
    <source>
        <dbReference type="ARBA" id="ARBA00022692"/>
    </source>
</evidence>
<dbReference type="GO" id="GO:0005886">
    <property type="term" value="C:plasma membrane"/>
    <property type="evidence" value="ECO:0007669"/>
    <property type="project" value="UniProtKB-SubCell"/>
</dbReference>
<comment type="caution">
    <text evidence="12">The sequence shown here is derived from an EMBL/GenBank/DDBJ whole genome shotgun (WGS) entry which is preliminary data.</text>
</comment>
<proteinExistence type="predicted"/>
<gene>
    <name evidence="12" type="ORF">A2140_02780</name>
</gene>
<feature type="transmembrane region" description="Helical" evidence="9">
    <location>
        <begin position="319"/>
        <end position="344"/>
    </location>
</feature>
<keyword evidence="8 9" id="KW-0472">Membrane</keyword>
<dbReference type="InterPro" id="IPR027417">
    <property type="entry name" value="P-loop_NTPase"/>
</dbReference>
<dbReference type="Proteomes" id="UP000178379">
    <property type="component" value="Unassembled WGS sequence"/>
</dbReference>
<evidence type="ECO:0000256" key="1">
    <source>
        <dbReference type="ARBA" id="ARBA00004651"/>
    </source>
</evidence>
<keyword evidence="4 9" id="KW-0812">Transmembrane</keyword>
<feature type="domain" description="ABC transmembrane type-1" evidence="11">
    <location>
        <begin position="212"/>
        <end position="492"/>
    </location>
</feature>
<feature type="transmembrane region" description="Helical" evidence="9">
    <location>
        <begin position="246"/>
        <end position="266"/>
    </location>
</feature>
<feature type="transmembrane region" description="Helical" evidence="9">
    <location>
        <begin position="212"/>
        <end position="234"/>
    </location>
</feature>
<dbReference type="AlphaFoldDB" id="A0A1F6T8D0"/>
<dbReference type="GO" id="GO:0005524">
    <property type="term" value="F:ATP binding"/>
    <property type="evidence" value="ECO:0007669"/>
    <property type="project" value="UniProtKB-KW"/>
</dbReference>
<evidence type="ECO:0000259" key="11">
    <source>
        <dbReference type="PROSITE" id="PS50929"/>
    </source>
</evidence>
<dbReference type="Pfam" id="PF00005">
    <property type="entry name" value="ABC_tran"/>
    <property type="match status" value="1"/>
</dbReference>
<dbReference type="Gene3D" id="1.20.1560.10">
    <property type="entry name" value="ABC transporter type 1, transmembrane domain"/>
    <property type="match status" value="1"/>
</dbReference>
<feature type="domain" description="ABC transporter" evidence="10">
    <location>
        <begin position="525"/>
        <end position="759"/>
    </location>
</feature>
<dbReference type="GO" id="GO:0016887">
    <property type="term" value="F:ATP hydrolysis activity"/>
    <property type="evidence" value="ECO:0007669"/>
    <property type="project" value="InterPro"/>
</dbReference>
<comment type="subcellular location">
    <subcellularLocation>
        <location evidence="1">Cell membrane</location>
        <topology evidence="1">Multi-pass membrane protein</topology>
    </subcellularLocation>
</comment>
<evidence type="ECO:0000313" key="12">
    <source>
        <dbReference type="EMBL" id="OGI41309.1"/>
    </source>
</evidence>
<evidence type="ECO:0000256" key="2">
    <source>
        <dbReference type="ARBA" id="ARBA00022448"/>
    </source>
</evidence>
<dbReference type="InterPro" id="IPR039421">
    <property type="entry name" value="Type_1_exporter"/>
</dbReference>
<keyword evidence="6" id="KW-0067">ATP-binding</keyword>
<feature type="transmembrane region" description="Helical" evidence="9">
    <location>
        <begin position="445"/>
        <end position="472"/>
    </location>
</feature>
<accession>A0A1F6T8D0</accession>
<dbReference type="InterPro" id="IPR003439">
    <property type="entry name" value="ABC_transporter-like_ATP-bd"/>
</dbReference>
<dbReference type="PANTHER" id="PTHR24221:SF647">
    <property type="entry name" value="BLL6336 PROTEIN"/>
    <property type="match status" value="1"/>
</dbReference>
<evidence type="ECO:0000313" key="13">
    <source>
        <dbReference type="Proteomes" id="UP000178379"/>
    </source>
</evidence>
<dbReference type="CDD" id="cd18588">
    <property type="entry name" value="ABC_6TM_CyaB_HlyB_like"/>
    <property type="match status" value="1"/>
</dbReference>
<dbReference type="SMART" id="SM00382">
    <property type="entry name" value="AAA"/>
    <property type="match status" value="1"/>
</dbReference>
<dbReference type="PANTHER" id="PTHR24221">
    <property type="entry name" value="ATP-BINDING CASSETTE SUB-FAMILY B"/>
    <property type="match status" value="1"/>
</dbReference>
<dbReference type="PROSITE" id="PS50929">
    <property type="entry name" value="ABC_TM1F"/>
    <property type="match status" value="1"/>
</dbReference>
<dbReference type="EMBL" id="MFSQ01000018">
    <property type="protein sequence ID" value="OGI41309.1"/>
    <property type="molecule type" value="Genomic_DNA"/>
</dbReference>
<dbReference type="InterPro" id="IPR011527">
    <property type="entry name" value="ABC1_TM_dom"/>
</dbReference>
<feature type="transmembrane region" description="Helical" evidence="9">
    <location>
        <begin position="350"/>
        <end position="370"/>
    </location>
</feature>
<sequence length="759" mass="83658">MLRRFLIRLSERLPKARQRLVPSYSFSVEDIVWTMGSFCALNRRPFDGALLIKQFPPPYAAESLTHAARALGFRIKRKDCASQAVASLKLPCLVILDEPVVRQPDAVEEGGSENTNITVAPEQPTPAERKCRPAIVIQANAAGVVLFEAGTNTPKSLTHAEFAARFAGTAFQLALESQPLTDPDGAVAKQASFGFRWFIPELLKHKHIWRHVLIASLVIQLLALGTPLFTQVVIDKVVVHRAESTLIVIAVGLAVFMAFSALLTWVRQYLVLHTGNRVDAVLGASVFEHLFKLPPRYFEHRPTGVIAARLHGAETIREFVASAAVTLVLDLPFLLIFVSIMFYYSVTLTLIALALIGAITAVSLIVAPIFRTRLNEQFLLGARNQAFLTEYVAGIETVKSLQMEPQLRARYGDYLADYLRSGFRTKQIGNTYNTVANGLEQTMALLILVVGAYTVMNGTDFTVGMLVAFQMFAGRLSQPMLRLVGLWQQFQQANLAVKRLGDIMNAPAEPYSVVPARAREGKGRIDIEGLSFRYGENLPFLYQDFDLTVDPGKIVAIMGPSGSGKSTLAKLLQGFYVPSGGQIKLDGTDIRYLSANELRHYFGVVPQETVLFSGTLYNNLLMANPHATFEQVVRACRMAEIHDVIENLPQGYQTEIGERGVGLSGGQRQRLAIARALLKQPKILIFDEATSSLDSYTAEHFAATINQLKGKATMLFITHALPRNLQVDEVVRIGGERLSVVAGDRPGKSELHEYQAAQP</sequence>
<evidence type="ECO:0000256" key="6">
    <source>
        <dbReference type="ARBA" id="ARBA00022840"/>
    </source>
</evidence>
<keyword evidence="3" id="KW-1003">Cell membrane</keyword>
<evidence type="ECO:0000259" key="10">
    <source>
        <dbReference type="PROSITE" id="PS50893"/>
    </source>
</evidence>
<dbReference type="STRING" id="1817756.A2140_02780"/>
<name>A0A1F6T8D0_9PROT</name>
<evidence type="ECO:0000256" key="9">
    <source>
        <dbReference type="SAM" id="Phobius"/>
    </source>
</evidence>
<keyword evidence="2" id="KW-0813">Transport</keyword>
<dbReference type="InterPro" id="IPR003593">
    <property type="entry name" value="AAA+_ATPase"/>
</dbReference>
<keyword evidence="7 9" id="KW-1133">Transmembrane helix</keyword>